<accession>A0A443KCA1</accession>
<gene>
    <name evidence="1" type="ORF">D2T29_12215</name>
</gene>
<dbReference type="Proteomes" id="UP000284451">
    <property type="component" value="Unassembled WGS sequence"/>
</dbReference>
<sequence length="77" mass="8901">MELIIIICLVAFVAVYRGLDSEPRNKSKSKTDFEAPDPLIAGVQLRQCFHLADTGFYSSMLMAEEHWLRSRRRKEKS</sequence>
<dbReference type="EMBL" id="SAUY01000015">
    <property type="protein sequence ID" value="RWR30431.1"/>
    <property type="molecule type" value="Genomic_DNA"/>
</dbReference>
<organism evidence="1 2">
    <name type="scientific">Paenirhodobacter populi</name>
    <dbReference type="NCBI Taxonomy" id="2306993"/>
    <lineage>
        <taxon>Bacteria</taxon>
        <taxon>Pseudomonadati</taxon>
        <taxon>Pseudomonadota</taxon>
        <taxon>Alphaproteobacteria</taxon>
        <taxon>Rhodobacterales</taxon>
        <taxon>Rhodobacter group</taxon>
        <taxon>Paenirhodobacter</taxon>
    </lineage>
</organism>
<comment type="caution">
    <text evidence="1">The sequence shown here is derived from an EMBL/GenBank/DDBJ whole genome shotgun (WGS) entry which is preliminary data.</text>
</comment>
<dbReference type="AlphaFoldDB" id="A0A443KCA1"/>
<name>A0A443KCA1_9RHOB</name>
<proteinExistence type="predicted"/>
<reference evidence="1 2" key="1">
    <citation type="submission" date="2019-01" db="EMBL/GenBank/DDBJ databases">
        <title>Sinorhodobacter populi sp. nov. isolated from the symptomatic bark tissue of Populus euramericana canker.</title>
        <authorList>
            <person name="Xu G."/>
        </authorList>
    </citation>
    <scope>NUCLEOTIDE SEQUENCE [LARGE SCALE GENOMIC DNA]</scope>
    <source>
        <strain evidence="1 2">07D10-4-3</strain>
    </source>
</reference>
<dbReference type="RefSeq" id="WP_128232637.1">
    <property type="nucleotide sequence ID" value="NZ_SAUY01000015.1"/>
</dbReference>
<evidence type="ECO:0000313" key="1">
    <source>
        <dbReference type="EMBL" id="RWR30431.1"/>
    </source>
</evidence>
<evidence type="ECO:0000313" key="2">
    <source>
        <dbReference type="Proteomes" id="UP000284451"/>
    </source>
</evidence>
<protein>
    <submittedName>
        <fullName evidence="1">Uncharacterized protein</fullName>
    </submittedName>
</protein>
<reference evidence="1 2" key="2">
    <citation type="submission" date="2019-01" db="EMBL/GenBank/DDBJ databases">
        <authorList>
            <person name="Li Y."/>
        </authorList>
    </citation>
    <scope>NUCLEOTIDE SEQUENCE [LARGE SCALE GENOMIC DNA]</scope>
    <source>
        <strain evidence="1 2">07D10-4-3</strain>
    </source>
</reference>